<dbReference type="CDD" id="cd10017">
    <property type="entry name" value="B3_DNA"/>
    <property type="match status" value="1"/>
</dbReference>
<accession>A0AAV1RVF4</accession>
<evidence type="ECO:0000313" key="8">
    <source>
        <dbReference type="EMBL" id="CAK7339522.1"/>
    </source>
</evidence>
<keyword evidence="2" id="KW-0805">Transcription regulation</keyword>
<dbReference type="Pfam" id="PF02362">
    <property type="entry name" value="B3"/>
    <property type="match status" value="1"/>
</dbReference>
<name>A0AAV1RVF4_9ROSI</name>
<evidence type="ECO:0000256" key="4">
    <source>
        <dbReference type="ARBA" id="ARBA00023163"/>
    </source>
</evidence>
<organism evidence="8 9">
    <name type="scientific">Dovyalis caffra</name>
    <dbReference type="NCBI Taxonomy" id="77055"/>
    <lineage>
        <taxon>Eukaryota</taxon>
        <taxon>Viridiplantae</taxon>
        <taxon>Streptophyta</taxon>
        <taxon>Embryophyta</taxon>
        <taxon>Tracheophyta</taxon>
        <taxon>Spermatophyta</taxon>
        <taxon>Magnoliopsida</taxon>
        <taxon>eudicotyledons</taxon>
        <taxon>Gunneridae</taxon>
        <taxon>Pentapetalae</taxon>
        <taxon>rosids</taxon>
        <taxon>fabids</taxon>
        <taxon>Malpighiales</taxon>
        <taxon>Salicaceae</taxon>
        <taxon>Flacourtieae</taxon>
        <taxon>Dovyalis</taxon>
    </lineage>
</organism>
<sequence>MKGDGVVFHLVDPNKFKGSLVLSSEVDCQVMLEGRQTDMGFCKKLCNENLPKEDAMMVLEDESGKSYQTKYPAYKRDLSAGWRGFSKAHKLMKGDGYIKQKSSLAKANDAVDVENLSMESKDMGDQDSEHPLQDDPKEKIENNHTWAYFTDHGPVSDHSEHESEDLGSEITAGIRFSESVVDFKEEKSSEDFNIIVYGSLSAASSPNTFKSSIMTFAAVVA</sequence>
<feature type="domain" description="TF-B3" evidence="7">
    <location>
        <begin position="36"/>
        <end position="95"/>
    </location>
</feature>
<dbReference type="Gene3D" id="2.40.330.10">
    <property type="entry name" value="DNA-binding pseudobarrel domain"/>
    <property type="match status" value="1"/>
</dbReference>
<dbReference type="AlphaFoldDB" id="A0AAV1RVF4"/>
<gene>
    <name evidence="8" type="ORF">DCAF_LOCUS14575</name>
</gene>
<dbReference type="Proteomes" id="UP001314170">
    <property type="component" value="Unassembled WGS sequence"/>
</dbReference>
<dbReference type="InterPro" id="IPR015300">
    <property type="entry name" value="DNA-bd_pseudobarrel_sf"/>
</dbReference>
<evidence type="ECO:0000256" key="3">
    <source>
        <dbReference type="ARBA" id="ARBA00023125"/>
    </source>
</evidence>
<reference evidence="8 9" key="1">
    <citation type="submission" date="2024-01" db="EMBL/GenBank/DDBJ databases">
        <authorList>
            <person name="Waweru B."/>
        </authorList>
    </citation>
    <scope>NUCLEOTIDE SEQUENCE [LARGE SCALE GENOMIC DNA]</scope>
</reference>
<dbReference type="SUPFAM" id="SSF101936">
    <property type="entry name" value="DNA-binding pseudobarrel domain"/>
    <property type="match status" value="1"/>
</dbReference>
<dbReference type="InterPro" id="IPR003340">
    <property type="entry name" value="B3_DNA-bd"/>
</dbReference>
<feature type="region of interest" description="Disordered" evidence="6">
    <location>
        <begin position="148"/>
        <end position="169"/>
    </location>
</feature>
<keyword evidence="9" id="KW-1185">Reference proteome</keyword>
<proteinExistence type="predicted"/>
<evidence type="ECO:0000313" key="9">
    <source>
        <dbReference type="Proteomes" id="UP001314170"/>
    </source>
</evidence>
<keyword evidence="5" id="KW-0539">Nucleus</keyword>
<dbReference type="EMBL" id="CAWUPB010001158">
    <property type="protein sequence ID" value="CAK7339522.1"/>
    <property type="molecule type" value="Genomic_DNA"/>
</dbReference>
<comment type="caution">
    <text evidence="8">The sequence shown here is derived from an EMBL/GenBank/DDBJ whole genome shotgun (WGS) entry which is preliminary data.</text>
</comment>
<keyword evidence="3" id="KW-0238">DNA-binding</keyword>
<evidence type="ECO:0000256" key="2">
    <source>
        <dbReference type="ARBA" id="ARBA00023015"/>
    </source>
</evidence>
<evidence type="ECO:0000256" key="1">
    <source>
        <dbReference type="ARBA" id="ARBA00004123"/>
    </source>
</evidence>
<comment type="subcellular location">
    <subcellularLocation>
        <location evidence="1">Nucleus</location>
    </subcellularLocation>
</comment>
<keyword evidence="4" id="KW-0804">Transcription</keyword>
<evidence type="ECO:0000256" key="5">
    <source>
        <dbReference type="ARBA" id="ARBA00023242"/>
    </source>
</evidence>
<dbReference type="GO" id="GO:0005634">
    <property type="term" value="C:nucleus"/>
    <property type="evidence" value="ECO:0007669"/>
    <property type="project" value="UniProtKB-SubCell"/>
</dbReference>
<evidence type="ECO:0000256" key="6">
    <source>
        <dbReference type="SAM" id="MobiDB-lite"/>
    </source>
</evidence>
<evidence type="ECO:0000259" key="7">
    <source>
        <dbReference type="Pfam" id="PF02362"/>
    </source>
</evidence>
<dbReference type="GO" id="GO:0003677">
    <property type="term" value="F:DNA binding"/>
    <property type="evidence" value="ECO:0007669"/>
    <property type="project" value="UniProtKB-KW"/>
</dbReference>
<protein>
    <recommendedName>
        <fullName evidence="7">TF-B3 domain-containing protein</fullName>
    </recommendedName>
</protein>